<comment type="pathway">
    <text evidence="1">Phospholipid metabolism; phosphatidylethanolamine biosynthesis; phosphatidylethanolamine from ethanolamine: step 1/3.</text>
</comment>
<dbReference type="GO" id="GO:0004305">
    <property type="term" value="F:ethanolamine kinase activity"/>
    <property type="evidence" value="ECO:0007669"/>
    <property type="project" value="UniProtKB-EC"/>
</dbReference>
<dbReference type="VEuPathDB" id="AmoebaDB:EHI7A_090300"/>
<accession>A0A5K1UKP4</accession>
<dbReference type="VEuPathDB" id="AmoebaDB:EHI_152340"/>
<evidence type="ECO:0000256" key="1">
    <source>
        <dbReference type="ARBA" id="ARBA00037883"/>
    </source>
</evidence>
<gene>
    <name evidence="4" type="ORF">CL6EHI_152340</name>
</gene>
<evidence type="ECO:0000256" key="2">
    <source>
        <dbReference type="ARBA" id="ARBA00038211"/>
    </source>
</evidence>
<dbReference type="SUPFAM" id="SSF56112">
    <property type="entry name" value="Protein kinase-like (PK-like)"/>
    <property type="match status" value="1"/>
</dbReference>
<dbReference type="VEuPathDB" id="AmoebaDB:EHI8A_094170"/>
<dbReference type="InterPro" id="IPR011009">
    <property type="entry name" value="Kinase-like_dom_sf"/>
</dbReference>
<dbReference type="EC" id="2.7.1.82" evidence="3"/>
<keyword evidence="4" id="KW-0808">Transferase</keyword>
<evidence type="ECO:0000313" key="4">
    <source>
        <dbReference type="EMBL" id="GAT91486.1"/>
    </source>
</evidence>
<dbReference type="AlphaFoldDB" id="A0A5K1UKP4"/>
<comment type="caution">
    <text evidence="4">The sequence shown here is derived from an EMBL/GenBank/DDBJ whole genome shotgun (WGS) entry which is preliminary data.</text>
</comment>
<name>A0A5K1UKP4_ENTHI</name>
<comment type="similarity">
    <text evidence="2">Belongs to the choline/ethanolamine kinase family.</text>
</comment>
<organism evidence="4 5">
    <name type="scientific">Entamoeba histolytica</name>
    <dbReference type="NCBI Taxonomy" id="5759"/>
    <lineage>
        <taxon>Eukaryota</taxon>
        <taxon>Amoebozoa</taxon>
        <taxon>Evosea</taxon>
        <taxon>Archamoebae</taxon>
        <taxon>Mastigamoebida</taxon>
        <taxon>Entamoebidae</taxon>
        <taxon>Entamoeba</taxon>
    </lineage>
</organism>
<dbReference type="GO" id="GO:0006646">
    <property type="term" value="P:phosphatidylethanolamine biosynthetic process"/>
    <property type="evidence" value="ECO:0007669"/>
    <property type="project" value="TreeGrafter"/>
</dbReference>
<dbReference type="OMA" id="IETSIDY"/>
<keyword evidence="4" id="KW-0418">Kinase</keyword>
<dbReference type="CDD" id="cd05157">
    <property type="entry name" value="ETNK_euk"/>
    <property type="match status" value="1"/>
</dbReference>
<evidence type="ECO:0000313" key="5">
    <source>
        <dbReference type="Proteomes" id="UP000078387"/>
    </source>
</evidence>
<proteinExistence type="inferred from homology"/>
<dbReference type="PANTHER" id="PTHR22603:SF66">
    <property type="entry name" value="ETHANOLAMINE KINASE"/>
    <property type="match status" value="1"/>
</dbReference>
<dbReference type="EMBL" id="BDEQ01000001">
    <property type="protein sequence ID" value="GAT91486.1"/>
    <property type="molecule type" value="Genomic_DNA"/>
</dbReference>
<sequence>MDDTVSYENLIPSEERDIMKLEHYPHTISYGNYLCNSLKSPSPNYSNQPPSLFVAVDTTNNTMFTKSIIYVVKKLVPEFKDTAADKFTFRHFTEGITNKLVCITDTTNGFAVNVRTYGSYTEYVIDRKQELLITEACSSVILYGTFLNGVVYSYIPGRTLTIGDLIDLNTFRNTAIAIAKHHKINPPLIKSPLLFVTLRKWIINVPTEYVDSKKVPFDVKILKNELIFLENILKNKSDVVLCHNDLLLKNFIKGEDNVSLIDYEYSGYNYRAFDLANHFCEWCGFDCNWDSYPNEETQRRFIGIYLSTYYKKSVEELSSEIEKIIEDVKWFELASHYFWGTWALIQAALSTIDFGYIEYAHKRFDRYFVVKALLLKEHPQVAK</sequence>
<dbReference type="Gene3D" id="3.30.200.20">
    <property type="entry name" value="Phosphorylase Kinase, domain 1"/>
    <property type="match status" value="1"/>
</dbReference>
<protein>
    <recommendedName>
        <fullName evidence="3">ethanolamine kinase</fullName>
        <ecNumber evidence="3">2.7.1.82</ecNumber>
    </recommendedName>
</protein>
<dbReference type="Pfam" id="PF01633">
    <property type="entry name" value="Choline_kinase"/>
    <property type="match status" value="1"/>
</dbReference>
<dbReference type="GO" id="GO:0005737">
    <property type="term" value="C:cytoplasm"/>
    <property type="evidence" value="ECO:0007669"/>
    <property type="project" value="TreeGrafter"/>
</dbReference>
<dbReference type="Proteomes" id="UP000078387">
    <property type="component" value="Unassembled WGS sequence"/>
</dbReference>
<dbReference type="PANTHER" id="PTHR22603">
    <property type="entry name" value="CHOLINE/ETHANOALAMINE KINASE"/>
    <property type="match status" value="1"/>
</dbReference>
<dbReference type="Gene3D" id="3.90.1200.10">
    <property type="match status" value="1"/>
</dbReference>
<reference evidence="4 5" key="1">
    <citation type="submission" date="2016-05" db="EMBL/GenBank/DDBJ databases">
        <title>First whole genome sequencing of Entamoeba histolytica HM1:IMSS-clone-6.</title>
        <authorList>
            <person name="Mukherjee Avik.K."/>
            <person name="Izumyama S."/>
            <person name="Nakada-Tsukui K."/>
            <person name="Nozaki T."/>
        </authorList>
    </citation>
    <scope>NUCLEOTIDE SEQUENCE [LARGE SCALE GENOMIC DNA]</scope>
    <source>
        <strain evidence="4 5">HM1:IMSS clone 6</strain>
    </source>
</reference>
<dbReference type="VEuPathDB" id="AmoebaDB:KM1_001760"/>
<dbReference type="VEuPathDB" id="AmoebaDB:EHI5A_000920"/>
<evidence type="ECO:0000256" key="3">
    <source>
        <dbReference type="ARBA" id="ARBA00038874"/>
    </source>
</evidence>